<feature type="region of interest" description="Disordered" evidence="1">
    <location>
        <begin position="1"/>
        <end position="20"/>
    </location>
</feature>
<evidence type="ECO:0000313" key="4">
    <source>
        <dbReference type="Proteomes" id="UP000266841"/>
    </source>
</evidence>
<evidence type="ECO:0000256" key="2">
    <source>
        <dbReference type="SAM" id="Phobius"/>
    </source>
</evidence>
<feature type="transmembrane region" description="Helical" evidence="2">
    <location>
        <begin position="384"/>
        <end position="404"/>
    </location>
</feature>
<accession>K0T5R0</accession>
<sequence>MWFPGPTTSRLLQSRHSPVPSVRAPAGLFISREGKVEALNDQGRTTNPHRHFFSTKRKHEVEVPDRLTKWPIRNPRPGDHGTGHRTAREGPQGEHLSKIRQRPPTKSDLPRSRCSRSRGDAVEGMKRRDSRNRLAEEKKNSRHRDIDSGEGRRPVALRPCAVRRPGTASSVHRPPAEPVSHVPHAETLPLVLPPADDTEPLVLRTRSADLTVRPGTEWVLEDESLPAARGVRPPTSDDPLPAPARGPSRRTSRRQNARNAAAAQQQAEIPRSVQLDSSKRKRSRMDVRGWIGDAPPSSSGRRKNTYVVNDERSDKATRAVLNRMPDRVDGDEGGVDAAASRDEADRADESAGDEAEADREIAAASGLTSIFQKGTPNATKSGSIAVLLLLLLLLLVGHVEGLVVSPGRRAVRARVGGTALYGGVVAEPIEVPKFAGAAPIGEAPELTGAALIDDGLYPADSVMGVVGFFPCLEILSSLALGRSTLPFATQGSHIDVPPGMYARLLGLHILGMTSLPVLGSMMWPHLHGVAQKVSFLISALLGATGSLSEVRAHFLDSWVFEDGCEAHEGDFERRVHRRPDRRVRLPGGGGVLPGALELCSRRFLRRLPAVPRGRQTLEGV</sequence>
<keyword evidence="4" id="KW-1185">Reference proteome</keyword>
<dbReference type="EMBL" id="AGNL01015571">
    <property type="protein sequence ID" value="EJK65687.1"/>
    <property type="molecule type" value="Genomic_DNA"/>
</dbReference>
<dbReference type="AlphaFoldDB" id="K0T5R0"/>
<keyword evidence="2" id="KW-1133">Transmembrane helix</keyword>
<organism evidence="3 4">
    <name type="scientific">Thalassiosira oceanica</name>
    <name type="common">Marine diatom</name>
    <dbReference type="NCBI Taxonomy" id="159749"/>
    <lineage>
        <taxon>Eukaryota</taxon>
        <taxon>Sar</taxon>
        <taxon>Stramenopiles</taxon>
        <taxon>Ochrophyta</taxon>
        <taxon>Bacillariophyta</taxon>
        <taxon>Coscinodiscophyceae</taxon>
        <taxon>Thalassiosirophycidae</taxon>
        <taxon>Thalassiosirales</taxon>
        <taxon>Thalassiosiraceae</taxon>
        <taxon>Thalassiosira</taxon>
    </lineage>
</organism>
<keyword evidence="2" id="KW-0472">Membrane</keyword>
<feature type="compositionally biased region" description="Polar residues" evidence="1">
    <location>
        <begin position="1"/>
        <end position="16"/>
    </location>
</feature>
<protein>
    <submittedName>
        <fullName evidence="3">Uncharacterized protein</fullName>
    </submittedName>
</protein>
<feature type="compositionally biased region" description="Low complexity" evidence="1">
    <location>
        <begin position="257"/>
        <end position="267"/>
    </location>
</feature>
<feature type="transmembrane region" description="Helical" evidence="2">
    <location>
        <begin position="504"/>
        <end position="523"/>
    </location>
</feature>
<feature type="compositionally biased region" description="Basic and acidic residues" evidence="1">
    <location>
        <begin position="117"/>
        <end position="153"/>
    </location>
</feature>
<feature type="compositionally biased region" description="Basic and acidic residues" evidence="1">
    <location>
        <begin position="339"/>
        <end position="349"/>
    </location>
</feature>
<reference evidence="3 4" key="1">
    <citation type="journal article" date="2012" name="Genome Biol.">
        <title>Genome and low-iron response of an oceanic diatom adapted to chronic iron limitation.</title>
        <authorList>
            <person name="Lommer M."/>
            <person name="Specht M."/>
            <person name="Roy A.S."/>
            <person name="Kraemer L."/>
            <person name="Andreson R."/>
            <person name="Gutowska M.A."/>
            <person name="Wolf J."/>
            <person name="Bergner S.V."/>
            <person name="Schilhabel M.B."/>
            <person name="Klostermeier U.C."/>
            <person name="Beiko R.G."/>
            <person name="Rosenstiel P."/>
            <person name="Hippler M."/>
            <person name="Laroche J."/>
        </authorList>
    </citation>
    <scope>NUCLEOTIDE SEQUENCE [LARGE SCALE GENOMIC DNA]</scope>
    <source>
        <strain evidence="3 4">CCMP1005</strain>
    </source>
</reference>
<proteinExistence type="predicted"/>
<dbReference type="Proteomes" id="UP000266841">
    <property type="component" value="Unassembled WGS sequence"/>
</dbReference>
<evidence type="ECO:0000313" key="3">
    <source>
        <dbReference type="EMBL" id="EJK65687.1"/>
    </source>
</evidence>
<feature type="region of interest" description="Disordered" evidence="1">
    <location>
        <begin position="56"/>
        <end position="181"/>
    </location>
</feature>
<feature type="compositionally biased region" description="Basic and acidic residues" evidence="1">
    <location>
        <begin position="76"/>
        <end position="97"/>
    </location>
</feature>
<feature type="compositionally biased region" description="Basic residues" evidence="1">
    <location>
        <begin position="247"/>
        <end position="256"/>
    </location>
</feature>
<comment type="caution">
    <text evidence="3">The sequence shown here is derived from an EMBL/GenBank/DDBJ whole genome shotgun (WGS) entry which is preliminary data.</text>
</comment>
<evidence type="ECO:0000256" key="1">
    <source>
        <dbReference type="SAM" id="MobiDB-lite"/>
    </source>
</evidence>
<feature type="region of interest" description="Disordered" evidence="1">
    <location>
        <begin position="221"/>
        <end position="357"/>
    </location>
</feature>
<keyword evidence="2" id="KW-0812">Transmembrane</keyword>
<gene>
    <name evidence="3" type="ORF">THAOC_13431</name>
</gene>
<name>K0T5R0_THAOC</name>
<feature type="compositionally biased region" description="Basic and acidic residues" evidence="1">
    <location>
        <begin position="59"/>
        <end position="68"/>
    </location>
</feature>